<reference evidence="1 2" key="1">
    <citation type="submission" date="2019-07" db="EMBL/GenBank/DDBJ databases">
        <title>The First High-Quality Draft Genome Sequence of the Causal Agent of the Current Panama Disease Epidemic.</title>
        <authorList>
            <person name="Warmington R.J."/>
            <person name="Kay W."/>
            <person name="Jeffries A."/>
            <person name="Bebber D."/>
            <person name="Moore K."/>
            <person name="Studholme D.J."/>
        </authorList>
    </citation>
    <scope>NUCLEOTIDE SEQUENCE [LARGE SCALE GENOMIC DNA]</scope>
    <source>
        <strain evidence="1 2">TR4</strain>
    </source>
</reference>
<proteinExistence type="predicted"/>
<dbReference type="AlphaFoldDB" id="A0A5C6SPS0"/>
<gene>
    <name evidence="1" type="ORF">FocTR4_00013579</name>
</gene>
<sequence length="213" mass="24218">MGDVPDEKELYKLVNSPDSLSSLHMQLENYYPRPVCDALFPLYDVPKPGSKDDKPGTYAELYAPIVADAQVPASHRGFAHLLLNPPKVDGTKTMPPGRVHRYRIPWRAKGLDAWLRKEVGVCYSADMQNWMLRVGVRILVSQIRRKRKRSLNLLENFCMVKRLIGATSRTKTVFCGLIRKETFIGTSKILYGKGGWEVWNAMMTAQKQHLEAS</sequence>
<organism evidence="1 2">
    <name type="scientific">Fusarium oxysporum f. sp. cubense</name>
    <dbReference type="NCBI Taxonomy" id="61366"/>
    <lineage>
        <taxon>Eukaryota</taxon>
        <taxon>Fungi</taxon>
        <taxon>Dikarya</taxon>
        <taxon>Ascomycota</taxon>
        <taxon>Pezizomycotina</taxon>
        <taxon>Sordariomycetes</taxon>
        <taxon>Hypocreomycetidae</taxon>
        <taxon>Hypocreales</taxon>
        <taxon>Nectriaceae</taxon>
        <taxon>Fusarium</taxon>
        <taxon>Fusarium oxysporum species complex</taxon>
    </lineage>
</organism>
<name>A0A5C6SPS0_FUSOC</name>
<accession>A0A5C6SPS0</accession>
<dbReference type="Proteomes" id="UP000321331">
    <property type="component" value="Unassembled WGS sequence"/>
</dbReference>
<evidence type="ECO:0000313" key="2">
    <source>
        <dbReference type="Proteomes" id="UP000321331"/>
    </source>
</evidence>
<comment type="caution">
    <text evidence="1">The sequence shown here is derived from an EMBL/GenBank/DDBJ whole genome shotgun (WGS) entry which is preliminary data.</text>
</comment>
<dbReference type="EMBL" id="VMNF01000011">
    <property type="protein sequence ID" value="TXC00364.1"/>
    <property type="molecule type" value="Genomic_DNA"/>
</dbReference>
<evidence type="ECO:0000313" key="1">
    <source>
        <dbReference type="EMBL" id="TXC00364.1"/>
    </source>
</evidence>
<protein>
    <submittedName>
        <fullName evidence="1">Uncharacterized protein</fullName>
    </submittedName>
</protein>